<proteinExistence type="predicted"/>
<evidence type="ECO:0000313" key="1">
    <source>
        <dbReference type="EMBL" id="KAF6307745.1"/>
    </source>
</evidence>
<dbReference type="AlphaFoldDB" id="A0A7J7U4J0"/>
<reference evidence="1 2" key="1">
    <citation type="journal article" date="2020" name="Nature">
        <title>Six reference-quality genomes reveal evolution of bat adaptations.</title>
        <authorList>
            <person name="Jebb D."/>
            <person name="Huang Z."/>
            <person name="Pippel M."/>
            <person name="Hughes G.M."/>
            <person name="Lavrichenko K."/>
            <person name="Devanna P."/>
            <person name="Winkler S."/>
            <person name="Jermiin L.S."/>
            <person name="Skirmuntt E.C."/>
            <person name="Katzourakis A."/>
            <person name="Burkitt-Gray L."/>
            <person name="Ray D.A."/>
            <person name="Sullivan K.A.M."/>
            <person name="Roscito J.G."/>
            <person name="Kirilenko B.M."/>
            <person name="Davalos L.M."/>
            <person name="Corthals A.P."/>
            <person name="Power M.L."/>
            <person name="Jones G."/>
            <person name="Ransome R.D."/>
            <person name="Dechmann D.K.N."/>
            <person name="Locatelli A.G."/>
            <person name="Puechmaille S.J."/>
            <person name="Fedrigo O."/>
            <person name="Jarvis E.D."/>
            <person name="Hiller M."/>
            <person name="Vernes S.C."/>
            <person name="Myers E.W."/>
            <person name="Teeling E.C."/>
        </authorList>
    </citation>
    <scope>NUCLEOTIDE SEQUENCE [LARGE SCALE GENOMIC DNA]</scope>
    <source>
        <strain evidence="1">MMyoMyo1</strain>
        <tissue evidence="1">Flight muscle</tissue>
    </source>
</reference>
<evidence type="ECO:0000313" key="2">
    <source>
        <dbReference type="Proteomes" id="UP000527355"/>
    </source>
</evidence>
<comment type="caution">
    <text evidence="1">The sequence shown here is derived from an EMBL/GenBank/DDBJ whole genome shotgun (WGS) entry which is preliminary data.</text>
</comment>
<name>A0A7J7U4J0_MYOMY</name>
<gene>
    <name evidence="1" type="ORF">mMyoMyo1_003340</name>
</gene>
<keyword evidence="2" id="KW-1185">Reference proteome</keyword>
<accession>A0A7J7U4J0</accession>
<dbReference type="EMBL" id="JABWUV010000014">
    <property type="protein sequence ID" value="KAF6307745.1"/>
    <property type="molecule type" value="Genomic_DNA"/>
</dbReference>
<sequence length="82" mass="9330">MGRISSPLAEFAKVLCTNQVLITARAVRTKRASVQCVGKRCWIPKTTSKRLSRCIDEDSVFLYDFAFCFKFSKHIINAQVTK</sequence>
<protein>
    <submittedName>
        <fullName evidence="1">CXXC repeat containing interactor of PDZ3 domain</fullName>
    </submittedName>
</protein>
<organism evidence="1 2">
    <name type="scientific">Myotis myotis</name>
    <name type="common">Greater mouse-eared bat</name>
    <name type="synonym">Vespertilio myotis</name>
    <dbReference type="NCBI Taxonomy" id="51298"/>
    <lineage>
        <taxon>Eukaryota</taxon>
        <taxon>Metazoa</taxon>
        <taxon>Chordata</taxon>
        <taxon>Craniata</taxon>
        <taxon>Vertebrata</taxon>
        <taxon>Euteleostomi</taxon>
        <taxon>Mammalia</taxon>
        <taxon>Eutheria</taxon>
        <taxon>Laurasiatheria</taxon>
        <taxon>Chiroptera</taxon>
        <taxon>Yangochiroptera</taxon>
        <taxon>Vespertilionidae</taxon>
        <taxon>Myotis</taxon>
    </lineage>
</organism>
<dbReference type="Proteomes" id="UP000527355">
    <property type="component" value="Unassembled WGS sequence"/>
</dbReference>